<organism evidence="3 4">
    <name type="scientific">Spirosoma flavum</name>
    <dbReference type="NCBI Taxonomy" id="2048557"/>
    <lineage>
        <taxon>Bacteria</taxon>
        <taxon>Pseudomonadati</taxon>
        <taxon>Bacteroidota</taxon>
        <taxon>Cytophagia</taxon>
        <taxon>Cytophagales</taxon>
        <taxon>Cytophagaceae</taxon>
        <taxon>Spirosoma</taxon>
    </lineage>
</organism>
<name>A0ABW6AFZ5_9BACT</name>
<comment type="caution">
    <text evidence="3">The sequence shown here is derived from an EMBL/GenBank/DDBJ whole genome shotgun (WGS) entry which is preliminary data.</text>
</comment>
<keyword evidence="4" id="KW-1185">Reference proteome</keyword>
<sequence length="501" mass="54236">MLTTQPLAITAICPGSSFTVPFSSNSIGNLTNTVLTVQVSDGGDYKDIPSKGPYVTSGVPITATIPADIAPNRLYSVRIKATNPDVIGIPSSTQLYIRGREAKPPVPLVDSLTVDCMSTNQSSMAGLYAYLNFKLVAGATPRLHFNDQWNQFRDYAEFPYVVKQSNGDYVPDRQSGYFQLNKISLTSPTYVYPVYEHTYSITQSIDGCESEPVAAKLRIIWKAGGGPGPLNPLPNAPIFGQVTYCQGEQAYPLNVNGHRPPPENFQVTYAVGGFQSANPTTLIPPIPDTSTPGLRGYVLNLVPIDPRKGCANQNYLTFTYLNIIVNPTPPKPIAPTGLIEYYQGQLSAPLTASTIDSSATLVWYDTQATSGTGSATAPQPATKQSGEFTYYVAQKVGTCESERTPIMVRINPLLGLDDAWLGAHSQVYPNPVSARLTVKVSGISAQQPALLELMDLTGRSLLRHTSPKEACVLALDNYATGSYFLLIRVGNRQTVKRIVKQ</sequence>
<feature type="domain" description="Secretion system C-terminal sorting" evidence="1">
    <location>
        <begin position="427"/>
        <end position="499"/>
    </location>
</feature>
<dbReference type="NCBIfam" id="TIGR04183">
    <property type="entry name" value="Por_Secre_tail"/>
    <property type="match status" value="1"/>
</dbReference>
<dbReference type="InterPro" id="IPR044023">
    <property type="entry name" value="Ig_7"/>
</dbReference>
<dbReference type="RefSeq" id="WP_381500060.1">
    <property type="nucleotide sequence ID" value="NZ_JBHUOM010000002.1"/>
</dbReference>
<evidence type="ECO:0000313" key="3">
    <source>
        <dbReference type="EMBL" id="MFD2934356.1"/>
    </source>
</evidence>
<reference evidence="4" key="1">
    <citation type="journal article" date="2019" name="Int. J. Syst. Evol. Microbiol.">
        <title>The Global Catalogue of Microorganisms (GCM) 10K type strain sequencing project: providing services to taxonomists for standard genome sequencing and annotation.</title>
        <authorList>
            <consortium name="The Broad Institute Genomics Platform"/>
            <consortium name="The Broad Institute Genome Sequencing Center for Infectious Disease"/>
            <person name="Wu L."/>
            <person name="Ma J."/>
        </authorList>
    </citation>
    <scope>NUCLEOTIDE SEQUENCE [LARGE SCALE GENOMIC DNA]</scope>
    <source>
        <strain evidence="4">KCTC 52490</strain>
    </source>
</reference>
<dbReference type="EMBL" id="JBHUOM010000002">
    <property type="protein sequence ID" value="MFD2934356.1"/>
    <property type="molecule type" value="Genomic_DNA"/>
</dbReference>
<proteinExistence type="predicted"/>
<evidence type="ECO:0000313" key="4">
    <source>
        <dbReference type="Proteomes" id="UP001597512"/>
    </source>
</evidence>
<dbReference type="InterPro" id="IPR026444">
    <property type="entry name" value="Secre_tail"/>
</dbReference>
<dbReference type="Proteomes" id="UP001597512">
    <property type="component" value="Unassembled WGS sequence"/>
</dbReference>
<gene>
    <name evidence="3" type="ORF">ACFS25_11230</name>
</gene>
<dbReference type="Pfam" id="PF19081">
    <property type="entry name" value="Ig_7"/>
    <property type="match status" value="1"/>
</dbReference>
<evidence type="ECO:0000259" key="2">
    <source>
        <dbReference type="Pfam" id="PF19081"/>
    </source>
</evidence>
<feature type="domain" description="Ig-like" evidence="2">
    <location>
        <begin position="347"/>
        <end position="412"/>
    </location>
</feature>
<evidence type="ECO:0000259" key="1">
    <source>
        <dbReference type="Pfam" id="PF18962"/>
    </source>
</evidence>
<protein>
    <submittedName>
        <fullName evidence="3">T9SS type A sorting domain-containing protein</fullName>
    </submittedName>
</protein>
<dbReference type="Pfam" id="PF18962">
    <property type="entry name" value="Por_Secre_tail"/>
    <property type="match status" value="1"/>
</dbReference>
<accession>A0ABW6AFZ5</accession>